<accession>A0A6P6F9E0</accession>
<dbReference type="OrthoDB" id="7687833at2759"/>
<gene>
    <name evidence="3" type="primary">LOC112212246</name>
</gene>
<dbReference type="AlphaFoldDB" id="A0A6P6F9E0"/>
<sequence length="86" mass="9473">MNGFVEGATFESIVHYVLKNMKITQARAGYLVMEVLKAGVSLGRIKKTSRGTYILATDKPSFITHNIKEPHFSDDSDYDVSSGDSS</sequence>
<organism evidence="2 3">
    <name type="scientific">Bombus impatiens</name>
    <name type="common">Bumblebee</name>
    <dbReference type="NCBI Taxonomy" id="132113"/>
    <lineage>
        <taxon>Eukaryota</taxon>
        <taxon>Metazoa</taxon>
        <taxon>Ecdysozoa</taxon>
        <taxon>Arthropoda</taxon>
        <taxon>Hexapoda</taxon>
        <taxon>Insecta</taxon>
        <taxon>Pterygota</taxon>
        <taxon>Neoptera</taxon>
        <taxon>Endopterygota</taxon>
        <taxon>Hymenoptera</taxon>
        <taxon>Apocrita</taxon>
        <taxon>Aculeata</taxon>
        <taxon>Apoidea</taxon>
        <taxon>Anthophila</taxon>
        <taxon>Apidae</taxon>
        <taxon>Bombus</taxon>
        <taxon>Pyrobombus</taxon>
    </lineage>
</organism>
<protein>
    <submittedName>
        <fullName evidence="3">Uncharacterized protein LOC112212246</fullName>
    </submittedName>
</protein>
<feature type="region of interest" description="Disordered" evidence="1">
    <location>
        <begin position="66"/>
        <end position="86"/>
    </location>
</feature>
<proteinExistence type="predicted"/>
<dbReference type="KEGG" id="bim:112212246"/>
<reference evidence="3" key="1">
    <citation type="submission" date="2025-08" db="UniProtKB">
        <authorList>
            <consortium name="RefSeq"/>
        </authorList>
    </citation>
    <scope>IDENTIFICATION</scope>
</reference>
<dbReference type="Proteomes" id="UP000515180">
    <property type="component" value="Unplaced"/>
</dbReference>
<dbReference type="OMA" id="HRITEPK"/>
<keyword evidence="2" id="KW-1185">Reference proteome</keyword>
<evidence type="ECO:0000313" key="3">
    <source>
        <dbReference type="RefSeq" id="XP_024221274.1"/>
    </source>
</evidence>
<dbReference type="RefSeq" id="XP_024221274.1">
    <property type="nucleotide sequence ID" value="XM_024365506.2"/>
</dbReference>
<evidence type="ECO:0000256" key="1">
    <source>
        <dbReference type="SAM" id="MobiDB-lite"/>
    </source>
</evidence>
<name>A0A6P6F9E0_BOMIM</name>
<dbReference type="GeneID" id="112212246"/>
<evidence type="ECO:0000313" key="2">
    <source>
        <dbReference type="Proteomes" id="UP000515180"/>
    </source>
</evidence>